<dbReference type="InterPro" id="IPR001752">
    <property type="entry name" value="Kinesin_motor_dom"/>
</dbReference>
<gene>
    <name evidence="9" type="ORF">SmJEL517_g03580</name>
</gene>
<comment type="caution">
    <text evidence="9">The sequence shown here is derived from an EMBL/GenBank/DDBJ whole genome shotgun (WGS) entry which is preliminary data.</text>
</comment>
<comment type="subcellular location">
    <subcellularLocation>
        <location evidence="1">Cytoplasm</location>
        <location evidence="1">Cytoskeleton</location>
    </subcellularLocation>
</comment>
<dbReference type="PRINTS" id="PR00380">
    <property type="entry name" value="KINESINHEAVY"/>
</dbReference>
<dbReference type="GeneID" id="42004805"/>
<dbReference type="InterPro" id="IPR027640">
    <property type="entry name" value="Kinesin-like_fam"/>
</dbReference>
<feature type="compositionally biased region" description="Low complexity" evidence="7">
    <location>
        <begin position="1"/>
        <end position="18"/>
    </location>
</feature>
<feature type="region of interest" description="Disordered" evidence="7">
    <location>
        <begin position="1"/>
        <end position="20"/>
    </location>
</feature>
<dbReference type="InterPro" id="IPR036961">
    <property type="entry name" value="Kinesin_motor_dom_sf"/>
</dbReference>
<proteinExistence type="inferred from homology"/>
<feature type="binding site" evidence="6">
    <location>
        <begin position="150"/>
        <end position="157"/>
    </location>
    <ligand>
        <name>ATP</name>
        <dbReference type="ChEBI" id="CHEBI:30616"/>
    </ligand>
</feature>
<accession>A0A507C7X9</accession>
<feature type="region of interest" description="Disordered" evidence="7">
    <location>
        <begin position="41"/>
        <end position="60"/>
    </location>
</feature>
<dbReference type="Pfam" id="PF00225">
    <property type="entry name" value="Kinesin"/>
    <property type="match status" value="1"/>
</dbReference>
<evidence type="ECO:0000313" key="10">
    <source>
        <dbReference type="Proteomes" id="UP000319731"/>
    </source>
</evidence>
<evidence type="ECO:0000256" key="2">
    <source>
        <dbReference type="ARBA" id="ARBA00022490"/>
    </source>
</evidence>
<feature type="domain" description="Kinesin motor" evidence="8">
    <location>
        <begin position="63"/>
        <end position="399"/>
    </location>
</feature>
<dbReference type="GO" id="GO:0005524">
    <property type="term" value="F:ATP binding"/>
    <property type="evidence" value="ECO:0007669"/>
    <property type="project" value="UniProtKB-UniRule"/>
</dbReference>
<sequence>MLHRQSASNSAESISSTSDGISPKLAKVLSKKNEFLTIIGHHNATSATTPSQPYSESNERERDVTICLRTRPLLPHEQWSIHSVKMANPKCTVFSIDEKFDGRMLLKPNESSYDMTFGEDVGNSEIHAVTTRELLRTVYGGASATLFAYGQTGSGKTYTLNGIEECVGNELFEMAKAYRQRTTPNVPIPDDADFDIFISFFELFGNRGFDLLNERSETVQIMEDVFGTIQVKGTTEVQVSAPEQVHERVRIATSYRRTETTFKNTTSSRSHAVCRFRIVDKRRPSAEPGILMLIDLAGSENTADAMYHDKSRVAETKELNKSLAAIKECIRTRSLALTSDKMVHIPYRTTRLTLLLKDTFDLTVPRPCKTIVIAHLSPSIVDTPQSLMTVRFAAPLRIIASKRDDMASNSEVENPATWTNQQLRDWFSRDLIGAKLDLELFCPYETGMQMCRLSEGEFVARVDECATERNAMGESRISQIEASKFYIRLWRKLIEARTKVRKEKLKYRPNAKQQKERDLEYLRMYGEQMKQ</sequence>
<evidence type="ECO:0000256" key="7">
    <source>
        <dbReference type="SAM" id="MobiDB-lite"/>
    </source>
</evidence>
<dbReference type="GO" id="GO:0003777">
    <property type="term" value="F:microtubule motor activity"/>
    <property type="evidence" value="ECO:0007669"/>
    <property type="project" value="InterPro"/>
</dbReference>
<evidence type="ECO:0000259" key="8">
    <source>
        <dbReference type="PROSITE" id="PS50067"/>
    </source>
</evidence>
<dbReference type="Gene3D" id="3.40.850.10">
    <property type="entry name" value="Kinesin motor domain"/>
    <property type="match status" value="1"/>
</dbReference>
<evidence type="ECO:0000256" key="4">
    <source>
        <dbReference type="ARBA" id="ARBA00023175"/>
    </source>
</evidence>
<reference evidence="9 10" key="1">
    <citation type="journal article" date="2019" name="Sci. Rep.">
        <title>Comparative genomics of chytrid fungi reveal insights into the obligate biotrophic and pathogenic lifestyle of Synchytrium endobioticum.</title>
        <authorList>
            <person name="van de Vossenberg B.T.L.H."/>
            <person name="Warris S."/>
            <person name="Nguyen H.D.T."/>
            <person name="van Gent-Pelzer M.P.E."/>
            <person name="Joly D.L."/>
            <person name="van de Geest H.C."/>
            <person name="Bonants P.J.M."/>
            <person name="Smith D.S."/>
            <person name="Levesque C.A."/>
            <person name="van der Lee T.A.J."/>
        </authorList>
    </citation>
    <scope>NUCLEOTIDE SEQUENCE [LARGE SCALE GENOMIC DNA]</scope>
    <source>
        <strain evidence="9 10">JEL517</strain>
    </source>
</reference>
<keyword evidence="6" id="KW-0067">ATP-binding</keyword>
<dbReference type="STRING" id="1806994.A0A507C7X9"/>
<comment type="similarity">
    <text evidence="6">Belongs to the TRAFAC class myosin-kinesin ATPase superfamily. Kinesin family.</text>
</comment>
<dbReference type="InterPro" id="IPR027417">
    <property type="entry name" value="P-loop_NTPase"/>
</dbReference>
<dbReference type="SUPFAM" id="SSF52540">
    <property type="entry name" value="P-loop containing nucleoside triphosphate hydrolases"/>
    <property type="match status" value="1"/>
</dbReference>
<evidence type="ECO:0000256" key="3">
    <source>
        <dbReference type="ARBA" id="ARBA00022701"/>
    </source>
</evidence>
<keyword evidence="3" id="KW-0493">Microtubule</keyword>
<dbReference type="RefSeq" id="XP_031024547.1">
    <property type="nucleotide sequence ID" value="XM_031169508.1"/>
</dbReference>
<dbReference type="Proteomes" id="UP000319731">
    <property type="component" value="Unassembled WGS sequence"/>
</dbReference>
<dbReference type="GO" id="GO:0008017">
    <property type="term" value="F:microtubule binding"/>
    <property type="evidence" value="ECO:0007669"/>
    <property type="project" value="InterPro"/>
</dbReference>
<dbReference type="SMART" id="SM00129">
    <property type="entry name" value="KISc"/>
    <property type="match status" value="1"/>
</dbReference>
<evidence type="ECO:0000313" key="9">
    <source>
        <dbReference type="EMBL" id="TPX33605.1"/>
    </source>
</evidence>
<dbReference type="PANTHER" id="PTHR47971:SF8">
    <property type="entry name" value="KINESIN-LIKE PROTEIN"/>
    <property type="match status" value="1"/>
</dbReference>
<evidence type="ECO:0000256" key="6">
    <source>
        <dbReference type="PROSITE-ProRule" id="PRU00283"/>
    </source>
</evidence>
<dbReference type="GO" id="GO:0005874">
    <property type="term" value="C:microtubule"/>
    <property type="evidence" value="ECO:0007669"/>
    <property type="project" value="UniProtKB-KW"/>
</dbReference>
<keyword evidence="5" id="KW-0206">Cytoskeleton</keyword>
<evidence type="ECO:0000256" key="1">
    <source>
        <dbReference type="ARBA" id="ARBA00004245"/>
    </source>
</evidence>
<dbReference type="AlphaFoldDB" id="A0A507C7X9"/>
<name>A0A507C7X9_9FUNG</name>
<organism evidence="9 10">
    <name type="scientific">Synchytrium microbalum</name>
    <dbReference type="NCBI Taxonomy" id="1806994"/>
    <lineage>
        <taxon>Eukaryota</taxon>
        <taxon>Fungi</taxon>
        <taxon>Fungi incertae sedis</taxon>
        <taxon>Chytridiomycota</taxon>
        <taxon>Chytridiomycota incertae sedis</taxon>
        <taxon>Chytridiomycetes</taxon>
        <taxon>Synchytriales</taxon>
        <taxon>Synchytriaceae</taxon>
        <taxon>Synchytrium</taxon>
    </lineage>
</organism>
<keyword evidence="2" id="KW-0963">Cytoplasm</keyword>
<keyword evidence="10" id="KW-1185">Reference proteome</keyword>
<keyword evidence="4 6" id="KW-0505">Motor protein</keyword>
<feature type="compositionally biased region" description="Polar residues" evidence="7">
    <location>
        <begin position="43"/>
        <end position="56"/>
    </location>
</feature>
<protein>
    <recommendedName>
        <fullName evidence="8">Kinesin motor domain-containing protein</fullName>
    </recommendedName>
</protein>
<dbReference type="GO" id="GO:0007018">
    <property type="term" value="P:microtubule-based movement"/>
    <property type="evidence" value="ECO:0007669"/>
    <property type="project" value="InterPro"/>
</dbReference>
<dbReference type="PANTHER" id="PTHR47971">
    <property type="entry name" value="KINESIN-RELATED PROTEIN 6"/>
    <property type="match status" value="1"/>
</dbReference>
<keyword evidence="6" id="KW-0547">Nucleotide-binding</keyword>
<dbReference type="OrthoDB" id="2136679at2759"/>
<dbReference type="PROSITE" id="PS50067">
    <property type="entry name" value="KINESIN_MOTOR_2"/>
    <property type="match status" value="1"/>
</dbReference>
<dbReference type="GO" id="GO:0007019">
    <property type="term" value="P:microtubule depolymerization"/>
    <property type="evidence" value="ECO:0007669"/>
    <property type="project" value="TreeGrafter"/>
</dbReference>
<dbReference type="EMBL" id="QEAO01000019">
    <property type="protein sequence ID" value="TPX33605.1"/>
    <property type="molecule type" value="Genomic_DNA"/>
</dbReference>
<evidence type="ECO:0000256" key="5">
    <source>
        <dbReference type="ARBA" id="ARBA00023212"/>
    </source>
</evidence>